<gene>
    <name evidence="2" type="ORF">CAN33_0023220</name>
</gene>
<evidence type="ECO:0000256" key="1">
    <source>
        <dbReference type="SAM" id="MobiDB-lite"/>
    </source>
</evidence>
<organism evidence="2 3">
    <name type="scientific">Aspergillus niger</name>
    <dbReference type="NCBI Taxonomy" id="5061"/>
    <lineage>
        <taxon>Eukaryota</taxon>
        <taxon>Fungi</taxon>
        <taxon>Dikarya</taxon>
        <taxon>Ascomycota</taxon>
        <taxon>Pezizomycotina</taxon>
        <taxon>Eurotiomycetes</taxon>
        <taxon>Eurotiomycetidae</taxon>
        <taxon>Eurotiales</taxon>
        <taxon>Aspergillaceae</taxon>
        <taxon>Aspergillus</taxon>
        <taxon>Aspergillus subgen. Circumdati</taxon>
    </lineage>
</organism>
<comment type="caution">
    <text evidence="2">The sequence shown here is derived from an EMBL/GenBank/DDBJ whole genome shotgun (WGS) entry which is preliminary data.</text>
</comment>
<dbReference type="EMBL" id="NKJJ02000005">
    <property type="protein sequence ID" value="TPR06567.1"/>
    <property type="molecule type" value="Genomic_DNA"/>
</dbReference>
<feature type="compositionally biased region" description="Basic and acidic residues" evidence="1">
    <location>
        <begin position="1"/>
        <end position="14"/>
    </location>
</feature>
<name>A0A505I0J9_ASPNG</name>
<evidence type="ECO:0000313" key="3">
    <source>
        <dbReference type="Proteomes" id="UP000197666"/>
    </source>
</evidence>
<reference evidence="3" key="1">
    <citation type="submission" date="2018-10" db="EMBL/GenBank/DDBJ databases">
        <title>FDA dAtabase for Regulatory Grade micrObial Sequences (FDA-ARGOS): Supporting development and validation of Infectious Disease Dx tests.</title>
        <authorList>
            <person name="Kerrigan L."/>
            <person name="Tallon L."/>
            <person name="Sadzewicz L."/>
            <person name="Sengamalay N."/>
            <person name="Ott S."/>
            <person name="Godinez A."/>
            <person name="Nagaraj S."/>
            <person name="Vavikolanu K."/>
            <person name="Nadendla S."/>
            <person name="George J."/>
            <person name="Sichtig H."/>
        </authorList>
    </citation>
    <scope>NUCLEOTIDE SEQUENCE [LARGE SCALE GENOMIC DNA]</scope>
    <source>
        <strain evidence="3">FDAARGOS_311</strain>
    </source>
</reference>
<proteinExistence type="predicted"/>
<feature type="region of interest" description="Disordered" evidence="1">
    <location>
        <begin position="1"/>
        <end position="23"/>
    </location>
</feature>
<accession>A0A505I0J9</accession>
<dbReference type="Proteomes" id="UP000197666">
    <property type="component" value="Unassembled WGS sequence"/>
</dbReference>
<protein>
    <submittedName>
        <fullName evidence="2">2-dehydropantoate 2-reductase family protein</fullName>
    </submittedName>
</protein>
<dbReference type="AlphaFoldDB" id="A0A505I0J9"/>
<sequence length="156" mass="17146">MEDDILTRSPDRPAGRTPSFSRSAWPSCCDQVTFIYFRNQIFTEYIAAECLLADAASTSSACTGGRRTDYSTLMISFNQSGHLEIHKVYPHHAAAELVVPHNMINDSQQSGTINKKIIPVKQEIEDYAILTTSTSSTDGMFTGIGPGRCPRSLTPI</sequence>
<dbReference type="VEuPathDB" id="FungiDB:ASPNIDRAFT2_1161051"/>
<evidence type="ECO:0000313" key="2">
    <source>
        <dbReference type="EMBL" id="TPR06567.1"/>
    </source>
</evidence>